<feature type="compositionally biased region" description="Basic and acidic residues" evidence="1">
    <location>
        <begin position="29"/>
        <end position="39"/>
    </location>
</feature>
<feature type="compositionally biased region" description="Basic and acidic residues" evidence="1">
    <location>
        <begin position="104"/>
        <end position="115"/>
    </location>
</feature>
<evidence type="ECO:0000256" key="1">
    <source>
        <dbReference type="SAM" id="MobiDB-lite"/>
    </source>
</evidence>
<evidence type="ECO:0000313" key="2">
    <source>
        <dbReference type="EMBL" id="JAE27108.1"/>
    </source>
</evidence>
<proteinExistence type="predicted"/>
<reference evidence="2" key="1">
    <citation type="submission" date="2014-09" db="EMBL/GenBank/DDBJ databases">
        <authorList>
            <person name="Magalhaes I.L.F."/>
            <person name="Oliveira U."/>
            <person name="Santos F.R."/>
            <person name="Vidigal T.H.D.A."/>
            <person name="Brescovit A.D."/>
            <person name="Santos A.J."/>
        </authorList>
    </citation>
    <scope>NUCLEOTIDE SEQUENCE</scope>
    <source>
        <tissue evidence="2">Shoot tissue taken approximately 20 cm above the soil surface</tissue>
    </source>
</reference>
<dbReference type="EMBL" id="GBRH01170788">
    <property type="protein sequence ID" value="JAE27108.1"/>
    <property type="molecule type" value="Transcribed_RNA"/>
</dbReference>
<feature type="compositionally biased region" description="Polar residues" evidence="1">
    <location>
        <begin position="116"/>
        <end position="175"/>
    </location>
</feature>
<feature type="compositionally biased region" description="Low complexity" evidence="1">
    <location>
        <begin position="15"/>
        <end position="25"/>
    </location>
</feature>
<accession>A0A0A9H2P4</accession>
<reference evidence="2" key="2">
    <citation type="journal article" date="2015" name="Data Brief">
        <title>Shoot transcriptome of the giant reed, Arundo donax.</title>
        <authorList>
            <person name="Barrero R.A."/>
            <person name="Guerrero F.D."/>
            <person name="Moolhuijzen P."/>
            <person name="Goolsby J.A."/>
            <person name="Tidwell J."/>
            <person name="Bellgard S.E."/>
            <person name="Bellgard M.I."/>
        </authorList>
    </citation>
    <scope>NUCLEOTIDE SEQUENCE</scope>
    <source>
        <tissue evidence="2">Shoot tissue taken approximately 20 cm above the soil surface</tissue>
    </source>
</reference>
<feature type="region of interest" description="Disordered" evidence="1">
    <location>
        <begin position="1"/>
        <end position="73"/>
    </location>
</feature>
<organism evidence="2">
    <name type="scientific">Arundo donax</name>
    <name type="common">Giant reed</name>
    <name type="synonym">Donax arundinaceus</name>
    <dbReference type="NCBI Taxonomy" id="35708"/>
    <lineage>
        <taxon>Eukaryota</taxon>
        <taxon>Viridiplantae</taxon>
        <taxon>Streptophyta</taxon>
        <taxon>Embryophyta</taxon>
        <taxon>Tracheophyta</taxon>
        <taxon>Spermatophyta</taxon>
        <taxon>Magnoliopsida</taxon>
        <taxon>Liliopsida</taxon>
        <taxon>Poales</taxon>
        <taxon>Poaceae</taxon>
        <taxon>PACMAD clade</taxon>
        <taxon>Arundinoideae</taxon>
        <taxon>Arundineae</taxon>
        <taxon>Arundo</taxon>
    </lineage>
</organism>
<sequence length="186" mass="20443">MLEEYDQIFDDIEDGSYCSDSYTDSDSGDGDKEYSTDNDVHEEDGSYDSGEDDIAEGLDDNSYGGSKCDNDIRIDNTDEKVHNGISGTACNDNDKVVQPPVKAVRTEHGVSREDNNQISSLPQVDDTSQMERSSPSLSKQESCESNGSTDHIQKPNARSSSSSRAKFMEKTSSSSNERKRTLLGRT</sequence>
<feature type="region of interest" description="Disordered" evidence="1">
    <location>
        <begin position="104"/>
        <end position="186"/>
    </location>
</feature>
<feature type="compositionally biased region" description="Acidic residues" evidence="1">
    <location>
        <begin position="40"/>
        <end position="59"/>
    </location>
</feature>
<feature type="compositionally biased region" description="Acidic residues" evidence="1">
    <location>
        <begin position="1"/>
        <end position="14"/>
    </location>
</feature>
<protein>
    <submittedName>
        <fullName evidence="2">Uncharacterized protein</fullName>
    </submittedName>
</protein>
<dbReference type="AlphaFoldDB" id="A0A0A9H2P4"/>
<name>A0A0A9H2P4_ARUDO</name>
<feature type="region of interest" description="Disordered" evidence="1">
    <location>
        <begin position="79"/>
        <end position="98"/>
    </location>
</feature>